<dbReference type="Proteomes" id="UP001162162">
    <property type="component" value="Unassembled WGS sequence"/>
</dbReference>
<dbReference type="PANTHER" id="PTHR47326:SF1">
    <property type="entry name" value="HTH PSQ-TYPE DOMAIN-CONTAINING PROTEIN"/>
    <property type="match status" value="1"/>
</dbReference>
<proteinExistence type="predicted"/>
<dbReference type="AlphaFoldDB" id="A0AAV8X6P3"/>
<dbReference type="PANTHER" id="PTHR47326">
    <property type="entry name" value="TRANSPOSABLE ELEMENT TC3 TRANSPOSASE-LIKE PROTEIN"/>
    <property type="match status" value="1"/>
</dbReference>
<accession>A0AAV8X6P3</accession>
<dbReference type="InterPro" id="IPR036397">
    <property type="entry name" value="RNaseH_sf"/>
</dbReference>
<reference evidence="1" key="1">
    <citation type="journal article" date="2023" name="Insect Mol. Biol.">
        <title>Genome sequencing provides insights into the evolution of gene families encoding plant cell wall-degrading enzymes in longhorned beetles.</title>
        <authorList>
            <person name="Shin N.R."/>
            <person name="Okamura Y."/>
            <person name="Kirsch R."/>
            <person name="Pauchet Y."/>
        </authorList>
    </citation>
    <scope>NUCLEOTIDE SEQUENCE</scope>
    <source>
        <strain evidence="1">AMC_N1</strain>
    </source>
</reference>
<protein>
    <recommendedName>
        <fullName evidence="3">Transposase</fullName>
    </recommendedName>
</protein>
<name>A0AAV8X6P3_9CUCU</name>
<organism evidence="1 2">
    <name type="scientific">Aromia moschata</name>
    <dbReference type="NCBI Taxonomy" id="1265417"/>
    <lineage>
        <taxon>Eukaryota</taxon>
        <taxon>Metazoa</taxon>
        <taxon>Ecdysozoa</taxon>
        <taxon>Arthropoda</taxon>
        <taxon>Hexapoda</taxon>
        <taxon>Insecta</taxon>
        <taxon>Pterygota</taxon>
        <taxon>Neoptera</taxon>
        <taxon>Endopterygota</taxon>
        <taxon>Coleoptera</taxon>
        <taxon>Polyphaga</taxon>
        <taxon>Cucujiformia</taxon>
        <taxon>Chrysomeloidea</taxon>
        <taxon>Cerambycidae</taxon>
        <taxon>Cerambycinae</taxon>
        <taxon>Callichromatini</taxon>
        <taxon>Aromia</taxon>
    </lineage>
</organism>
<dbReference type="GO" id="GO:0003676">
    <property type="term" value="F:nucleic acid binding"/>
    <property type="evidence" value="ECO:0007669"/>
    <property type="project" value="InterPro"/>
</dbReference>
<evidence type="ECO:0000313" key="1">
    <source>
        <dbReference type="EMBL" id="KAJ8934633.1"/>
    </source>
</evidence>
<dbReference type="EMBL" id="JAPWTK010001006">
    <property type="protein sequence ID" value="KAJ8934633.1"/>
    <property type="molecule type" value="Genomic_DNA"/>
</dbReference>
<comment type="caution">
    <text evidence="1">The sequence shown here is derived from an EMBL/GenBank/DDBJ whole genome shotgun (WGS) entry which is preliminary data.</text>
</comment>
<evidence type="ECO:0000313" key="2">
    <source>
        <dbReference type="Proteomes" id="UP001162162"/>
    </source>
</evidence>
<keyword evidence="2" id="KW-1185">Reference proteome</keyword>
<evidence type="ECO:0008006" key="3">
    <source>
        <dbReference type="Google" id="ProtNLM"/>
    </source>
</evidence>
<gene>
    <name evidence="1" type="ORF">NQ318_010443</name>
</gene>
<dbReference type="Gene3D" id="3.30.420.10">
    <property type="entry name" value="Ribonuclease H-like superfamily/Ribonuclease H"/>
    <property type="match status" value="1"/>
</dbReference>
<sequence length="281" mass="32680">MVKSTERERIEILCMIGFGDRMRTQKEVVEFFNETHPDRHPISQSMVSNIESKYRNFGQVRDLPKSGRPSKSEEGQLNFLLAIQENHHSTLNQLASDFNMAASTVHKIMKKCKVCLVHELSEGDFDRRNQFCDQMQELCTNDNHFVKNVIFSYEATFILNGYVHRQNCRFWVTENPRWMMEYHTQRPKKVNVWCGIVDGNSSFPFKWAMTVPININVKCRYEYGRHLEHGEKTLGMEVTKSVAVVFNPGVITGNFGAETKKLDVFHETPSYYTLLDACFTN</sequence>